<dbReference type="Pfam" id="PF20661">
    <property type="entry name" value="SutA-RBD"/>
    <property type="match status" value="1"/>
</dbReference>
<dbReference type="InterPro" id="IPR049191">
    <property type="entry name" value="SutA_RBD"/>
</dbReference>
<feature type="domain" description="Transcriptional regulator SutA RNAP-binding" evidence="1">
    <location>
        <begin position="19"/>
        <end position="44"/>
    </location>
</feature>
<dbReference type="Proteomes" id="UP000242815">
    <property type="component" value="Unassembled WGS sequence"/>
</dbReference>
<dbReference type="EMBL" id="FOYD01000002">
    <property type="protein sequence ID" value="SFQ70543.1"/>
    <property type="molecule type" value="Genomic_DNA"/>
</dbReference>
<sequence>MIDRSHYAVTSVRRPERLAEMQAEIDAAVEAYLQAGGTITQLDNKGKPVEHLSWREEARRTKAAGLSHTVVRGYLVLREKTPPRPEAARAARQRTIKTATEARSRINAERRAKLAPQVRILAECRWTITQIADHLEVAPGTVRRIAREHGIELAGQRQAEAGAR</sequence>
<accession>A0A1I6APD2</accession>
<name>A0A1I6APD2_9GAMM</name>
<dbReference type="AlphaFoldDB" id="A0A1I6APD2"/>
<proteinExistence type="predicted"/>
<gene>
    <name evidence="2" type="ORF">SAMN05216578_102289</name>
</gene>
<evidence type="ECO:0000313" key="2">
    <source>
        <dbReference type="EMBL" id="SFQ70543.1"/>
    </source>
</evidence>
<evidence type="ECO:0000259" key="1">
    <source>
        <dbReference type="Pfam" id="PF20661"/>
    </source>
</evidence>
<protein>
    <recommendedName>
        <fullName evidence="1">Transcriptional regulator SutA RNAP-binding domain-containing protein</fullName>
    </recommendedName>
</protein>
<dbReference type="STRING" id="1002526.SAMN05216578_102289"/>
<organism evidence="2 3">
    <name type="scientific">Halopseudomonas formosensis</name>
    <dbReference type="NCBI Taxonomy" id="1002526"/>
    <lineage>
        <taxon>Bacteria</taxon>
        <taxon>Pseudomonadati</taxon>
        <taxon>Pseudomonadota</taxon>
        <taxon>Gammaproteobacteria</taxon>
        <taxon>Pseudomonadales</taxon>
        <taxon>Pseudomonadaceae</taxon>
        <taxon>Halopseudomonas</taxon>
    </lineage>
</organism>
<evidence type="ECO:0000313" key="3">
    <source>
        <dbReference type="Proteomes" id="UP000242815"/>
    </source>
</evidence>
<reference evidence="2 3" key="1">
    <citation type="submission" date="2016-10" db="EMBL/GenBank/DDBJ databases">
        <authorList>
            <person name="de Groot N.N."/>
        </authorList>
    </citation>
    <scope>NUCLEOTIDE SEQUENCE [LARGE SCALE GENOMIC DNA]</scope>
    <source>
        <strain evidence="2 3">JCM 18415</strain>
    </source>
</reference>